<dbReference type="EMBL" id="JACTNZ010000004">
    <property type="protein sequence ID" value="KAG5551608.1"/>
    <property type="molecule type" value="Genomic_DNA"/>
</dbReference>
<dbReference type="PANTHER" id="PTHR31111:SF136">
    <property type="entry name" value="F-BOX ASSOCIATED DOMAIN-CONTAINING PROTEIN"/>
    <property type="match status" value="1"/>
</dbReference>
<proteinExistence type="predicted"/>
<evidence type="ECO:0000313" key="3">
    <source>
        <dbReference type="Proteomes" id="UP000823749"/>
    </source>
</evidence>
<dbReference type="InterPro" id="IPR006527">
    <property type="entry name" value="F-box-assoc_dom_typ1"/>
</dbReference>
<evidence type="ECO:0000313" key="2">
    <source>
        <dbReference type="EMBL" id="KAG5551608.1"/>
    </source>
</evidence>
<comment type="caution">
    <text evidence="2">The sequence shown here is derived from an EMBL/GenBank/DDBJ whole genome shotgun (WGS) entry which is preliminary data.</text>
</comment>
<dbReference type="NCBIfam" id="TIGR01640">
    <property type="entry name" value="F_box_assoc_1"/>
    <property type="match status" value="1"/>
</dbReference>
<protein>
    <recommendedName>
        <fullName evidence="1">F-box associated beta-propeller type 1 domain-containing protein</fullName>
    </recommendedName>
</protein>
<organism evidence="2 3">
    <name type="scientific">Rhododendron griersonianum</name>
    <dbReference type="NCBI Taxonomy" id="479676"/>
    <lineage>
        <taxon>Eukaryota</taxon>
        <taxon>Viridiplantae</taxon>
        <taxon>Streptophyta</taxon>
        <taxon>Embryophyta</taxon>
        <taxon>Tracheophyta</taxon>
        <taxon>Spermatophyta</taxon>
        <taxon>Magnoliopsida</taxon>
        <taxon>eudicotyledons</taxon>
        <taxon>Gunneridae</taxon>
        <taxon>Pentapetalae</taxon>
        <taxon>asterids</taxon>
        <taxon>Ericales</taxon>
        <taxon>Ericaceae</taxon>
        <taxon>Ericoideae</taxon>
        <taxon>Rhodoreae</taxon>
        <taxon>Rhododendron</taxon>
    </lineage>
</organism>
<evidence type="ECO:0000259" key="1">
    <source>
        <dbReference type="Pfam" id="PF07734"/>
    </source>
</evidence>
<dbReference type="InterPro" id="IPR017451">
    <property type="entry name" value="F-box-assoc_interact_dom"/>
</dbReference>
<gene>
    <name evidence="2" type="ORF">RHGRI_009877</name>
</gene>
<dbReference type="Proteomes" id="UP000823749">
    <property type="component" value="Chromosome 4"/>
</dbReference>
<keyword evidence="3" id="KW-1185">Reference proteome</keyword>
<feature type="domain" description="F-box associated beta-propeller type 1" evidence="1">
    <location>
        <begin position="173"/>
        <end position="327"/>
    </location>
</feature>
<reference evidence="2" key="1">
    <citation type="submission" date="2020-08" db="EMBL/GenBank/DDBJ databases">
        <title>Plant Genome Project.</title>
        <authorList>
            <person name="Zhang R.-G."/>
        </authorList>
    </citation>
    <scope>NUCLEOTIDE SEQUENCE</scope>
    <source>
        <strain evidence="2">WSP0</strain>
        <tissue evidence="2">Leaf</tissue>
    </source>
</reference>
<accession>A0AAV6KGG5</accession>
<sequence length="355" mass="41105">MPHNSSPDPDPDDSDTEYFEVDPSRRSVVYHSFETKLLLNRYHFFLDQHSGDLDIEHLTHLKELKLLGIKLRLQFLLRNWKGNFFSSHNEKKQIKQTAREGSDGLLHILHPKLPSYGDSEQTTHVHNLQLQVQLIDPCLVDIGVNNRYSPRTLRFRPKCGVPTAELEERFFFDQCGSGFGFCSRTNQYKGLRFLSRSIGFGVPGLIKLEAEINTLGTNLWRRVGDAPHYLHWYSGGCFLNGSLHWIVHDTENCFESMCCFDFGKERFQPFPGPSQFRGLPGQLRVDMMKMGVLKDGLSVFHHPNCYMLDIWVMKDYAVRESWTKDFVIKIPWVATYYGHIYQPLMVLNNGVPAFL</sequence>
<name>A0AAV6KGG5_9ERIC</name>
<dbReference type="PANTHER" id="PTHR31111">
    <property type="entry name" value="BNAA05G37150D PROTEIN-RELATED"/>
    <property type="match status" value="1"/>
</dbReference>
<dbReference type="Pfam" id="PF07734">
    <property type="entry name" value="FBA_1"/>
    <property type="match status" value="1"/>
</dbReference>
<dbReference type="AlphaFoldDB" id="A0AAV6KGG5"/>